<dbReference type="NCBIfam" id="TIGR01200">
    <property type="entry name" value="GLPGLI"/>
    <property type="match status" value="1"/>
</dbReference>
<protein>
    <submittedName>
        <fullName evidence="1">GLPGLI family protein</fullName>
    </submittedName>
</protein>
<organism evidence="1 2">
    <name type="scientific">Bizionia argentinensis JUB59</name>
    <dbReference type="NCBI Taxonomy" id="1046627"/>
    <lineage>
        <taxon>Bacteria</taxon>
        <taxon>Pseudomonadati</taxon>
        <taxon>Bacteroidota</taxon>
        <taxon>Flavobacteriia</taxon>
        <taxon>Flavobacteriales</taxon>
        <taxon>Flavobacteriaceae</taxon>
        <taxon>Bizionia</taxon>
    </lineage>
</organism>
<dbReference type="PATRIC" id="fig|1046627.3.peg.2077"/>
<comment type="caution">
    <text evidence="1">The sequence shown here is derived from an EMBL/GenBank/DDBJ whole genome shotgun (WGS) entry which is preliminary data.</text>
</comment>
<dbReference type="EMBL" id="AFXZ01000036">
    <property type="protein sequence ID" value="EGV43048.2"/>
    <property type="molecule type" value="Genomic_DNA"/>
</dbReference>
<sequence>MKKLLTVICIFFTVLHVQGQNEKTYNYKIEYDMFLNFDGYKKYSAILFFNESQSYFSYQIDDSTKNKLTNEDDDANLISFKIVDSSRYFIQSNKVLNSILQLEKGFQEEKFFLVNEAIPKIEWNITKETKQIGSYNCSKALGYFAGRNYIVWFTSELPNYFGPWKLHGLPGTILEAHDELNEVQFIVTKIENINQFVKKIDSVESYKTINREEYINSLNQFMDDLGKKIGTKVGRNFNVKVKSPVYKSIEIYEN</sequence>
<dbReference type="InterPro" id="IPR005901">
    <property type="entry name" value="GLPGLI"/>
</dbReference>
<evidence type="ECO:0000313" key="1">
    <source>
        <dbReference type="EMBL" id="EGV43048.2"/>
    </source>
</evidence>
<proteinExistence type="predicted"/>
<dbReference type="eggNOG" id="ENOG5032Y7Q">
    <property type="taxonomic scope" value="Bacteria"/>
</dbReference>
<gene>
    <name evidence="1" type="ORF">BZARG_1700</name>
</gene>
<dbReference type="OrthoDB" id="1440774at2"/>
<name>G2EEY6_9FLAO</name>
<dbReference type="RefSeq" id="WP_040288466.1">
    <property type="nucleotide sequence ID" value="NZ_AFXZ01000036.1"/>
</dbReference>
<dbReference type="Proteomes" id="UP000003730">
    <property type="component" value="Unassembled WGS sequence"/>
</dbReference>
<keyword evidence="2" id="KW-1185">Reference proteome</keyword>
<evidence type="ECO:0000313" key="2">
    <source>
        <dbReference type="Proteomes" id="UP000003730"/>
    </source>
</evidence>
<dbReference type="AlphaFoldDB" id="G2EEY6"/>
<reference evidence="1 2" key="1">
    <citation type="journal article" date="2008" name="Int. J. Syst. Evol. Microbiol.">
        <title>Bizionia argentinensis sp. nov., isolated from surface marine water in Antarctica.</title>
        <authorList>
            <person name="Bercovich A."/>
            <person name="Vazquez S.C."/>
            <person name="Yankilevich P."/>
            <person name="Coria S.H."/>
            <person name="Foti M."/>
            <person name="Hernandez E."/>
            <person name="Vidal A."/>
            <person name="Ruberto L."/>
            <person name="Melo C."/>
            <person name="Marenssi S."/>
            <person name="Criscuolo M."/>
            <person name="Memoli M."/>
            <person name="Arguelles M."/>
            <person name="Mac Cormack W.P."/>
        </authorList>
    </citation>
    <scope>NUCLEOTIDE SEQUENCE [LARGE SCALE GENOMIC DNA]</scope>
    <source>
        <strain evidence="1 2">JUB59</strain>
    </source>
</reference>
<dbReference type="Pfam" id="PF22252">
    <property type="entry name" value="PNGase_F-II_N"/>
    <property type="match status" value="1"/>
</dbReference>
<accession>G2EEY6</accession>
<dbReference type="STRING" id="1046627.BZARG_1700"/>